<gene>
    <name evidence="2" type="ORF">LCGC14_2604090</name>
</gene>
<feature type="transmembrane region" description="Helical" evidence="1">
    <location>
        <begin position="36"/>
        <end position="61"/>
    </location>
</feature>
<dbReference type="AlphaFoldDB" id="A0A0F9CIU3"/>
<comment type="caution">
    <text evidence="2">The sequence shown here is derived from an EMBL/GenBank/DDBJ whole genome shotgun (WGS) entry which is preliminary data.</text>
</comment>
<keyword evidence="1" id="KW-0472">Membrane</keyword>
<sequence length="122" mass="14448">IKFIDRGLLWLNILGLMFIVLIPFSTSLIAEYGDVQIGALIFECNLLAIGCLFYMQWWYVMRKRHLLDRDLSEQEIVLIRKRNLVVPIVSLVAIGLSFVSPEWSEVPYFAIPFILRKYRWRR</sequence>
<dbReference type="PANTHER" id="PTHR31462:SF5">
    <property type="entry name" value="ENDOSOMAL_LYSOSOMAL PROTON CHANNEL TMEM175"/>
    <property type="match status" value="1"/>
</dbReference>
<name>A0A0F9CIU3_9ZZZZ</name>
<organism evidence="2">
    <name type="scientific">marine sediment metagenome</name>
    <dbReference type="NCBI Taxonomy" id="412755"/>
    <lineage>
        <taxon>unclassified sequences</taxon>
        <taxon>metagenomes</taxon>
        <taxon>ecological metagenomes</taxon>
    </lineage>
</organism>
<keyword evidence="1" id="KW-1133">Transmembrane helix</keyword>
<accession>A0A0F9CIU3</accession>
<dbReference type="EMBL" id="LAZR01044031">
    <property type="protein sequence ID" value="KKL05631.1"/>
    <property type="molecule type" value="Genomic_DNA"/>
</dbReference>
<protein>
    <recommendedName>
        <fullName evidence="3">DUF1211 domain-containing protein</fullName>
    </recommendedName>
</protein>
<evidence type="ECO:0000256" key="1">
    <source>
        <dbReference type="SAM" id="Phobius"/>
    </source>
</evidence>
<evidence type="ECO:0008006" key="3">
    <source>
        <dbReference type="Google" id="ProtNLM"/>
    </source>
</evidence>
<evidence type="ECO:0000313" key="2">
    <source>
        <dbReference type="EMBL" id="KKL05631.1"/>
    </source>
</evidence>
<reference evidence="2" key="1">
    <citation type="journal article" date="2015" name="Nature">
        <title>Complex archaea that bridge the gap between prokaryotes and eukaryotes.</title>
        <authorList>
            <person name="Spang A."/>
            <person name="Saw J.H."/>
            <person name="Jorgensen S.L."/>
            <person name="Zaremba-Niedzwiedzka K."/>
            <person name="Martijn J."/>
            <person name="Lind A.E."/>
            <person name="van Eijk R."/>
            <person name="Schleper C."/>
            <person name="Guy L."/>
            <person name="Ettema T.J."/>
        </authorList>
    </citation>
    <scope>NUCLEOTIDE SEQUENCE</scope>
</reference>
<keyword evidence="1" id="KW-0812">Transmembrane</keyword>
<feature type="non-terminal residue" evidence="2">
    <location>
        <position position="1"/>
    </location>
</feature>
<dbReference type="PANTHER" id="PTHR31462">
    <property type="entry name" value="ENDOSOMAL/LYSOSOMAL POTASSIUM CHANNEL TMEM175"/>
    <property type="match status" value="1"/>
</dbReference>
<feature type="transmembrane region" description="Helical" evidence="1">
    <location>
        <begin position="7"/>
        <end position="30"/>
    </location>
</feature>
<proteinExistence type="predicted"/>